<evidence type="ECO:0000313" key="9">
    <source>
        <dbReference type="EMBL" id="QID80667.1"/>
    </source>
</evidence>
<dbReference type="AlphaFoldDB" id="A0A6C1DVY4"/>
<evidence type="ECO:0000256" key="8">
    <source>
        <dbReference type="SAM" id="MobiDB-lite"/>
    </source>
</evidence>
<dbReference type="OrthoDB" id="17415at2759"/>
<dbReference type="EMBL" id="CP048992">
    <property type="protein sequence ID" value="QID80667.1"/>
    <property type="molecule type" value="Genomic_DNA"/>
</dbReference>
<dbReference type="Pfam" id="PF02636">
    <property type="entry name" value="Methyltransf_28"/>
    <property type="match status" value="1"/>
</dbReference>
<keyword evidence="3 7" id="KW-0489">Methyltransferase</keyword>
<dbReference type="Proteomes" id="UP000501346">
    <property type="component" value="Chromosome ScXI"/>
</dbReference>
<feature type="compositionally biased region" description="Polar residues" evidence="8">
    <location>
        <begin position="375"/>
        <end position="385"/>
    </location>
</feature>
<protein>
    <recommendedName>
        <fullName evidence="7">Protein arginine methyltransferase NDUFAF7</fullName>
        <ecNumber evidence="7">2.1.1.320</ecNumber>
    </recommendedName>
</protein>
<accession>A0A6C1DVY4</accession>
<comment type="subcellular location">
    <subcellularLocation>
        <location evidence="1 7">Mitochondrion</location>
    </subcellularLocation>
</comment>
<evidence type="ECO:0000256" key="3">
    <source>
        <dbReference type="ARBA" id="ARBA00022603"/>
    </source>
</evidence>
<evidence type="ECO:0000256" key="1">
    <source>
        <dbReference type="ARBA" id="ARBA00004173"/>
    </source>
</evidence>
<reference evidence="9 10" key="1">
    <citation type="journal article" date="2019" name="BMC Genomics">
        <title>Chromosome level assembly and comparative genome analysis confirm lager-brewing yeasts originated from a single hybridization.</title>
        <authorList>
            <person name="Salazar A.N."/>
            <person name="Gorter de Vries A.R."/>
            <person name="van den Broek M."/>
            <person name="Brouwers N."/>
            <person name="de la Torre Cortes P."/>
            <person name="Kuijpers N.G.A."/>
            <person name="Daran J.G."/>
            <person name="Abeel T."/>
        </authorList>
    </citation>
    <scope>NUCLEOTIDE SEQUENCE [LARGE SCALE GENOMIC DNA]</scope>
    <source>
        <strain evidence="9 10">CBS 1483</strain>
    </source>
</reference>
<comment type="catalytic activity">
    <reaction evidence="6 7">
        <text>L-arginyl-[protein] + 2 S-adenosyl-L-methionine = N(omega),N(omega)'-dimethyl-L-arginyl-[protein] + 2 S-adenosyl-L-homocysteine + 2 H(+)</text>
        <dbReference type="Rhea" id="RHEA:48108"/>
        <dbReference type="Rhea" id="RHEA-COMP:10532"/>
        <dbReference type="Rhea" id="RHEA-COMP:11992"/>
        <dbReference type="ChEBI" id="CHEBI:15378"/>
        <dbReference type="ChEBI" id="CHEBI:29965"/>
        <dbReference type="ChEBI" id="CHEBI:57856"/>
        <dbReference type="ChEBI" id="CHEBI:59789"/>
        <dbReference type="ChEBI" id="CHEBI:88221"/>
        <dbReference type="EC" id="2.1.1.320"/>
    </reaction>
</comment>
<sequence length="402" mass="46545">MMKRLHPLRIQVRLKSDYPLFTFEQLLTTNGIRRGQTARISLKDYIEWQNFPNIMKRENFFTQKKPVTTTAKEDPFSFDNILDCEPQFSKCLAKWLLVNYKLNDYPYYDLNIVNIYTDLPQAIQICKNLMSYLKSTLSDNMFQKIKYFMVPLYKCDKIPSKLLDGIPGSVSLVQDYPVSPYFLQKKFHIEDPIQILMLNDVIKYTTHDLVRYSSDDKGWQQCFVDINDNGQKSKSFDSAIDYSCELALEQMFNDRSHVSPGKELYIPTKLIEILMTIKNNIPEHRLFIVDTPQRSSPTIVSLLKSLISPRPTGSSQIVQPYSDSIFSDKRSERICFMTDFLQLQNIYNGINSSSSSCEVEDVADFVEKWISPSERSTLSSQNGNRPQLEDIKNSSLAVLHST</sequence>
<evidence type="ECO:0000313" key="10">
    <source>
        <dbReference type="Proteomes" id="UP000501346"/>
    </source>
</evidence>
<dbReference type="InterPro" id="IPR003788">
    <property type="entry name" value="NDUFAF7"/>
</dbReference>
<dbReference type="PANTHER" id="PTHR12049">
    <property type="entry name" value="PROTEIN ARGININE METHYLTRANSFERASE NDUFAF7, MITOCHONDRIAL"/>
    <property type="match status" value="1"/>
</dbReference>
<evidence type="ECO:0000256" key="4">
    <source>
        <dbReference type="ARBA" id="ARBA00022679"/>
    </source>
</evidence>
<keyword evidence="4 7" id="KW-0808">Transferase</keyword>
<organism evidence="9 10">
    <name type="scientific">Saccharomyces pastorianus</name>
    <name type="common">Lager yeast</name>
    <name type="synonym">Saccharomyces cerevisiae x Saccharomyces eubayanus</name>
    <dbReference type="NCBI Taxonomy" id="27292"/>
    <lineage>
        <taxon>Eukaryota</taxon>
        <taxon>Fungi</taxon>
        <taxon>Dikarya</taxon>
        <taxon>Ascomycota</taxon>
        <taxon>Saccharomycotina</taxon>
        <taxon>Saccharomycetes</taxon>
        <taxon>Saccharomycetales</taxon>
        <taxon>Saccharomycetaceae</taxon>
        <taxon>Saccharomyces</taxon>
    </lineage>
</organism>
<dbReference type="EC" id="2.1.1.320" evidence="7"/>
<evidence type="ECO:0000256" key="7">
    <source>
        <dbReference type="RuleBase" id="RU364114"/>
    </source>
</evidence>
<feature type="region of interest" description="Disordered" evidence="8">
    <location>
        <begin position="375"/>
        <end position="402"/>
    </location>
</feature>
<comment type="function">
    <text evidence="7">Arginine methyltransferase involved in the assembly or stability of mitochondrial NADH:ubiquinone oxidoreductase complex (complex I).</text>
</comment>
<dbReference type="PANTHER" id="PTHR12049:SF5">
    <property type="entry name" value="PROTEIN ARGININE METHYLTRANSFERASE NDUFAF7 HOMOLOG, MITOCHONDRIAL"/>
    <property type="match status" value="1"/>
</dbReference>
<evidence type="ECO:0000256" key="2">
    <source>
        <dbReference type="ARBA" id="ARBA00005891"/>
    </source>
</evidence>
<comment type="similarity">
    <text evidence="2 7">Belongs to the NDUFAF7 family.</text>
</comment>
<evidence type="ECO:0000256" key="5">
    <source>
        <dbReference type="ARBA" id="ARBA00023128"/>
    </source>
</evidence>
<dbReference type="GO" id="GO:0005739">
    <property type="term" value="C:mitochondrion"/>
    <property type="evidence" value="ECO:0007669"/>
    <property type="project" value="UniProtKB-SubCell"/>
</dbReference>
<dbReference type="GO" id="GO:0032259">
    <property type="term" value="P:methylation"/>
    <property type="evidence" value="ECO:0007669"/>
    <property type="project" value="UniProtKB-KW"/>
</dbReference>
<evidence type="ECO:0000256" key="6">
    <source>
        <dbReference type="ARBA" id="ARBA00048612"/>
    </source>
</evidence>
<dbReference type="GO" id="GO:0035243">
    <property type="term" value="F:protein-arginine omega-N symmetric methyltransferase activity"/>
    <property type="evidence" value="ECO:0007669"/>
    <property type="project" value="UniProtKB-EC"/>
</dbReference>
<feature type="compositionally biased region" description="Polar residues" evidence="8">
    <location>
        <begin position="393"/>
        <end position="402"/>
    </location>
</feature>
<keyword evidence="10" id="KW-1185">Reference proteome</keyword>
<proteinExistence type="inferred from homology"/>
<keyword evidence="5 7" id="KW-0496">Mitochondrion</keyword>
<name>A0A6C1DVY4_SACPS</name>
<gene>
    <name evidence="9" type="ORF">GRS66_003010</name>
</gene>